<evidence type="ECO:0000313" key="5">
    <source>
        <dbReference type="EMBL" id="PTL54191.1"/>
    </source>
</evidence>
<dbReference type="CDD" id="cd00635">
    <property type="entry name" value="PLPDE_III_YBL036c_like"/>
    <property type="match status" value="1"/>
</dbReference>
<accession>A0A2T4UBE7</accession>
<protein>
    <submittedName>
        <fullName evidence="5">YggS family pyridoxal phosphate-dependent enzyme</fullName>
    </submittedName>
</protein>
<proteinExistence type="inferred from homology"/>
<dbReference type="PANTHER" id="PTHR10146">
    <property type="entry name" value="PROLINE SYNTHETASE CO-TRANSCRIBED BACTERIAL HOMOLOG PROTEIN"/>
    <property type="match status" value="1"/>
</dbReference>
<comment type="similarity">
    <text evidence="3">Belongs to the pyridoxal phosphate-binding protein YggS/PROSC family.</text>
</comment>
<dbReference type="EMBL" id="PYYB01000006">
    <property type="protein sequence ID" value="PTL54191.1"/>
    <property type="molecule type" value="Genomic_DNA"/>
</dbReference>
<reference evidence="5 6" key="1">
    <citation type="submission" date="2018-03" db="EMBL/GenBank/DDBJ databases">
        <title>Aquarubrobacter algicola gen. nov., sp. nov., a novel actinobacterium isolated from shallow eutrophic lake during the end of cyanobacterial harmful algal blooms.</title>
        <authorList>
            <person name="Chun S.J."/>
        </authorList>
    </citation>
    <scope>NUCLEOTIDE SEQUENCE [LARGE SCALE GENOMIC DNA]</scope>
    <source>
        <strain evidence="5 6">Seoho-28</strain>
    </source>
</reference>
<dbReference type="Pfam" id="PF01168">
    <property type="entry name" value="Ala_racemase_N"/>
    <property type="match status" value="1"/>
</dbReference>
<gene>
    <name evidence="5" type="ORF">C7Y72_22550</name>
</gene>
<dbReference type="NCBIfam" id="TIGR00044">
    <property type="entry name" value="YggS family pyridoxal phosphate-dependent enzyme"/>
    <property type="match status" value="1"/>
</dbReference>
<dbReference type="GO" id="GO:0030170">
    <property type="term" value="F:pyridoxal phosphate binding"/>
    <property type="evidence" value="ECO:0007669"/>
    <property type="project" value="InterPro"/>
</dbReference>
<dbReference type="PANTHER" id="PTHR10146:SF14">
    <property type="entry name" value="PYRIDOXAL PHOSPHATE HOMEOSTASIS PROTEIN"/>
    <property type="match status" value="1"/>
</dbReference>
<dbReference type="Gene3D" id="3.20.20.10">
    <property type="entry name" value="Alanine racemase"/>
    <property type="match status" value="1"/>
</dbReference>
<dbReference type="InterPro" id="IPR029066">
    <property type="entry name" value="PLP-binding_barrel"/>
</dbReference>
<name>A0A2T4UBE7_9ACTN</name>
<dbReference type="InterPro" id="IPR011078">
    <property type="entry name" value="PyrdxlP_homeostasis"/>
</dbReference>
<evidence type="ECO:0000259" key="4">
    <source>
        <dbReference type="Pfam" id="PF01168"/>
    </source>
</evidence>
<keyword evidence="1 2" id="KW-0663">Pyridoxal phosphate</keyword>
<evidence type="ECO:0000313" key="6">
    <source>
        <dbReference type="Proteomes" id="UP000240739"/>
    </source>
</evidence>
<dbReference type="RefSeq" id="WP_107571466.1">
    <property type="nucleotide sequence ID" value="NZ_PYYB01000006.1"/>
</dbReference>
<feature type="modified residue" description="N6-(pyridoxal phosphate)lysine" evidence="2">
    <location>
        <position position="45"/>
    </location>
</feature>
<sequence>MADLIRGLDADRVRAAADGVRAEIADACARVGRDPSEVELLAAVKYVAIEELPVLAAAGVTVLGENRAQELERKARAWEEQGLGPVTWDFIGHLQSRKVRGLAPLVRRIHSVGSDSALRELGKLDAPVGVLVAVNIAREEGKSGIDPQELPAFLARCPLPVSGLMTMPPLADDPQESRPWFAALAALAREHGLRELSMGTTQDFAIAVEEGATVVRVGTRLYR</sequence>
<comment type="caution">
    <text evidence="5">The sequence shown here is derived from an EMBL/GenBank/DDBJ whole genome shotgun (WGS) entry which is preliminary data.</text>
</comment>
<organism evidence="5 6">
    <name type="scientific">Paraconexibacter algicola</name>
    <dbReference type="NCBI Taxonomy" id="2133960"/>
    <lineage>
        <taxon>Bacteria</taxon>
        <taxon>Bacillati</taxon>
        <taxon>Actinomycetota</taxon>
        <taxon>Thermoleophilia</taxon>
        <taxon>Solirubrobacterales</taxon>
        <taxon>Paraconexibacteraceae</taxon>
        <taxon>Paraconexibacter</taxon>
    </lineage>
</organism>
<dbReference type="InterPro" id="IPR001608">
    <property type="entry name" value="Ala_racemase_N"/>
</dbReference>
<evidence type="ECO:0000256" key="1">
    <source>
        <dbReference type="ARBA" id="ARBA00022898"/>
    </source>
</evidence>
<dbReference type="AlphaFoldDB" id="A0A2T4UBE7"/>
<dbReference type="PIRSF" id="PIRSF004848">
    <property type="entry name" value="YBL036c_PLPDEIII"/>
    <property type="match status" value="1"/>
</dbReference>
<feature type="domain" description="Alanine racemase N-terminal" evidence="4">
    <location>
        <begin position="39"/>
        <end position="222"/>
    </location>
</feature>
<dbReference type="OrthoDB" id="9804072at2"/>
<evidence type="ECO:0000256" key="2">
    <source>
        <dbReference type="PIRSR" id="PIRSR004848-1"/>
    </source>
</evidence>
<keyword evidence="6" id="KW-1185">Reference proteome</keyword>
<evidence type="ECO:0000256" key="3">
    <source>
        <dbReference type="RuleBase" id="RU004514"/>
    </source>
</evidence>
<comment type="cofactor">
    <cofactor evidence="2">
        <name>pyridoxal 5'-phosphate</name>
        <dbReference type="ChEBI" id="CHEBI:597326"/>
    </cofactor>
</comment>
<dbReference type="SUPFAM" id="SSF51419">
    <property type="entry name" value="PLP-binding barrel"/>
    <property type="match status" value="1"/>
</dbReference>
<dbReference type="Proteomes" id="UP000240739">
    <property type="component" value="Unassembled WGS sequence"/>
</dbReference>